<proteinExistence type="predicted"/>
<reference evidence="1 2" key="1">
    <citation type="submission" date="2017-09" db="EMBL/GenBank/DDBJ databases">
        <authorList>
            <person name="Varghese N."/>
            <person name="Submissions S."/>
        </authorList>
    </citation>
    <scope>NUCLEOTIDE SEQUENCE [LARGE SCALE GENOMIC DNA]</scope>
    <source>
        <strain evidence="1 2">OK806</strain>
    </source>
</reference>
<organism evidence="1 2">
    <name type="scientific">Caballeronia arationis</name>
    <dbReference type="NCBI Taxonomy" id="1777142"/>
    <lineage>
        <taxon>Bacteria</taxon>
        <taxon>Pseudomonadati</taxon>
        <taxon>Pseudomonadota</taxon>
        <taxon>Betaproteobacteria</taxon>
        <taxon>Burkholderiales</taxon>
        <taxon>Burkholderiaceae</taxon>
        <taxon>Caballeronia</taxon>
    </lineage>
</organism>
<comment type="caution">
    <text evidence="1">The sequence shown here is derived from an EMBL/GenBank/DDBJ whole genome shotgun (WGS) entry which is preliminary data.</text>
</comment>
<dbReference type="OrthoDB" id="8948090at2"/>
<evidence type="ECO:0000313" key="2">
    <source>
        <dbReference type="Proteomes" id="UP000219522"/>
    </source>
</evidence>
<accession>A0A7Z7I291</accession>
<dbReference type="Proteomes" id="UP000219522">
    <property type="component" value="Unassembled WGS sequence"/>
</dbReference>
<evidence type="ECO:0000313" key="1">
    <source>
        <dbReference type="EMBL" id="SOE54407.1"/>
    </source>
</evidence>
<sequence>MDTVFAERPHFFEGQYLGADDLQTLLAYLREQARRYRLGAHTWGIVTGIEIASRTASDGSVELFLTPGIAVDGYGRLMAVLSPFKLDAGLFAAQPSGLVNVWLRYAEASAGGVRPGFETCDAVDAFTRVSESVSVEVGLRNNVNQRESGVTVDDTNFTDARDAPGQFLPDDAPVPGGPLAPDGSVAAQLFPNDDEPGRWLIPVGRVAWLQGNPGSLGAFDEPTAIQSTLFRRQAGLVAESIIAANGLLRLRTRWLERETGKSNDEIVQRLALAERDLQTCHGRIEPTEPIWLEEATRMTGDLRMFGKRVEWQAADGTDYRSKGVAFALRRRADVNPLKGQDLQLLIGAAVDGPNRFVIGSAVLQAAQTDPCQLEFDFTDGVVVQDDAKVGIGTGASALTEPLTIRPLGATGEVVGLQSTDGKSLAWRINYGPAGNGFNVTHGDPATSDVFIDAAGNVGIGTATPGARLDVLPPPVTQGNPLGGNKWLQLGPGDDSGRVWWQYGSQLAPLAVMSDKDDPSRLQFQQTGAGSESAPQFQSWIGHARSLSSDIAMFGGNVGIGTFTPNRNLHVEPSEIHCGGGGGGFSFANRDTGAFVEQPGAGERWVWYAAGGAARLWSGNDKLGVTPAGNLGIGTITPAERLDVRGNIKLGATGSDFAVGGLDNLRLVAGGVPAANSASGAGWNAVHVGLADSGAYHVNFSPSFAASPVVTVTLVDPPNDDNVICVRNVTAAGFDVQSRDIDPSASAGTTPQDCAFHFIAVGARP</sequence>
<dbReference type="RefSeq" id="WP_062640018.1">
    <property type="nucleotide sequence ID" value="NZ_FCOG02000072.1"/>
</dbReference>
<name>A0A7Z7I291_9BURK</name>
<keyword evidence="2" id="KW-1185">Reference proteome</keyword>
<protein>
    <submittedName>
        <fullName evidence="1">Uncharacterized protein</fullName>
    </submittedName>
</protein>
<gene>
    <name evidence="1" type="ORF">SAMN05446927_0821</name>
</gene>
<dbReference type="AlphaFoldDB" id="A0A7Z7I291"/>
<dbReference type="EMBL" id="OCSU01000001">
    <property type="protein sequence ID" value="SOE54407.1"/>
    <property type="molecule type" value="Genomic_DNA"/>
</dbReference>